<name>A0ABR2LPX6_9ASPA</name>
<dbReference type="Pfam" id="PF00076">
    <property type="entry name" value="RRM_1"/>
    <property type="match status" value="2"/>
</dbReference>
<dbReference type="SMART" id="SM00360">
    <property type="entry name" value="RRM"/>
    <property type="match status" value="2"/>
</dbReference>
<reference evidence="4 5" key="1">
    <citation type="journal article" date="2022" name="Nat. Plants">
        <title>Genomes of leafy and leafless Platanthera orchids illuminate the evolution of mycoheterotrophy.</title>
        <authorList>
            <person name="Li M.H."/>
            <person name="Liu K.W."/>
            <person name="Li Z."/>
            <person name="Lu H.C."/>
            <person name="Ye Q.L."/>
            <person name="Zhang D."/>
            <person name="Wang J.Y."/>
            <person name="Li Y.F."/>
            <person name="Zhong Z.M."/>
            <person name="Liu X."/>
            <person name="Yu X."/>
            <person name="Liu D.K."/>
            <person name="Tu X.D."/>
            <person name="Liu B."/>
            <person name="Hao Y."/>
            <person name="Liao X.Y."/>
            <person name="Jiang Y.T."/>
            <person name="Sun W.H."/>
            <person name="Chen J."/>
            <person name="Chen Y.Q."/>
            <person name="Ai Y."/>
            <person name="Zhai J.W."/>
            <person name="Wu S.S."/>
            <person name="Zhou Z."/>
            <person name="Hsiao Y.Y."/>
            <person name="Wu W.L."/>
            <person name="Chen Y.Y."/>
            <person name="Lin Y.F."/>
            <person name="Hsu J.L."/>
            <person name="Li C.Y."/>
            <person name="Wang Z.W."/>
            <person name="Zhao X."/>
            <person name="Zhong W.Y."/>
            <person name="Ma X.K."/>
            <person name="Ma L."/>
            <person name="Huang J."/>
            <person name="Chen G.Z."/>
            <person name="Huang M.Z."/>
            <person name="Huang L."/>
            <person name="Peng D.H."/>
            <person name="Luo Y.B."/>
            <person name="Zou S.Q."/>
            <person name="Chen S.P."/>
            <person name="Lan S."/>
            <person name="Tsai W.C."/>
            <person name="Van de Peer Y."/>
            <person name="Liu Z.J."/>
        </authorList>
    </citation>
    <scope>NUCLEOTIDE SEQUENCE [LARGE SCALE GENOMIC DNA]</scope>
    <source>
        <strain evidence="4">Lor288</strain>
    </source>
</reference>
<feature type="region of interest" description="Disordered" evidence="2">
    <location>
        <begin position="76"/>
        <end position="96"/>
    </location>
</feature>
<evidence type="ECO:0000256" key="2">
    <source>
        <dbReference type="SAM" id="MobiDB-lite"/>
    </source>
</evidence>
<dbReference type="CDD" id="cd12325">
    <property type="entry name" value="RRM1_hnRNPA_hnRNPD_like"/>
    <property type="match status" value="1"/>
</dbReference>
<dbReference type="Proteomes" id="UP001412067">
    <property type="component" value="Unassembled WGS sequence"/>
</dbReference>
<feature type="compositionally biased region" description="Basic and acidic residues" evidence="2">
    <location>
        <begin position="76"/>
        <end position="88"/>
    </location>
</feature>
<evidence type="ECO:0000313" key="4">
    <source>
        <dbReference type="EMBL" id="KAK8947574.1"/>
    </source>
</evidence>
<feature type="region of interest" description="Disordered" evidence="2">
    <location>
        <begin position="180"/>
        <end position="222"/>
    </location>
</feature>
<dbReference type="SUPFAM" id="SSF54928">
    <property type="entry name" value="RNA-binding domain, RBD"/>
    <property type="match status" value="2"/>
</dbReference>
<dbReference type="InterPro" id="IPR012677">
    <property type="entry name" value="Nucleotide-bd_a/b_plait_sf"/>
</dbReference>
<evidence type="ECO:0000256" key="1">
    <source>
        <dbReference type="PROSITE-ProRule" id="PRU00176"/>
    </source>
</evidence>
<organism evidence="4 5">
    <name type="scientific">Platanthera guangdongensis</name>
    <dbReference type="NCBI Taxonomy" id="2320717"/>
    <lineage>
        <taxon>Eukaryota</taxon>
        <taxon>Viridiplantae</taxon>
        <taxon>Streptophyta</taxon>
        <taxon>Embryophyta</taxon>
        <taxon>Tracheophyta</taxon>
        <taxon>Spermatophyta</taxon>
        <taxon>Magnoliopsida</taxon>
        <taxon>Liliopsida</taxon>
        <taxon>Asparagales</taxon>
        <taxon>Orchidaceae</taxon>
        <taxon>Orchidoideae</taxon>
        <taxon>Orchideae</taxon>
        <taxon>Orchidinae</taxon>
        <taxon>Platanthera</taxon>
    </lineage>
</organism>
<sequence length="465" mass="47403">MESDQGKLFIGGISWETTEEKLKGYFGQYGDVSQAAVMRDKATGKPRGFGFVVFSDPSILERVLQDAHTIDGRTVEAKKAMSREEQQTTDKFGNSTKYSGGGCGGGNFRTKKIFVGGLPPTLSDMEFRKYFEAFGAVTDVVVMYDLNTQRPRGFGFISFDSEDSVDSVVQKQFHDVGGKEVEVKRALPKDANPSITANRSTSGGSSLSYGGPSANSNSFDNRVDSSRHMRTAANGAVYNTYGSSGYSAAAYGYGTATNGVGYGTATNGIGYETATNCIGYGTATNGVGYGGFGGYGNTGAYGNPGGPVAGYAPPGTPRSSWTNQPSSGYVSAGYGANAGYGAAGLWNTHGSSVPVYGHTGQSAGTAAGYGNQGYGGSAGPYGNQGGYGAFGGHGGVTLAGNPTASAGEQSACSGHNDGSETIGYSNAWRSDSARGGGYGAVQLTGASGGLTGYGGGYGGSQSRQG</sequence>
<feature type="domain" description="RRM" evidence="3">
    <location>
        <begin position="6"/>
        <end position="82"/>
    </location>
</feature>
<feature type="domain" description="RRM" evidence="3">
    <location>
        <begin position="111"/>
        <end position="188"/>
    </location>
</feature>
<dbReference type="InterPro" id="IPR000504">
    <property type="entry name" value="RRM_dom"/>
</dbReference>
<keyword evidence="5" id="KW-1185">Reference proteome</keyword>
<dbReference type="Gene3D" id="3.30.70.330">
    <property type="match status" value="2"/>
</dbReference>
<evidence type="ECO:0000259" key="3">
    <source>
        <dbReference type="PROSITE" id="PS50102"/>
    </source>
</evidence>
<protein>
    <submittedName>
        <fullName evidence="4">Heterogeneous nuclear ribonucleoprotein 1</fullName>
    </submittedName>
</protein>
<dbReference type="PROSITE" id="PS50102">
    <property type="entry name" value="RRM"/>
    <property type="match status" value="2"/>
</dbReference>
<evidence type="ECO:0000313" key="5">
    <source>
        <dbReference type="Proteomes" id="UP001412067"/>
    </source>
</evidence>
<proteinExistence type="predicted"/>
<dbReference type="InterPro" id="IPR035979">
    <property type="entry name" value="RBD_domain_sf"/>
</dbReference>
<accession>A0ABR2LPX6</accession>
<gene>
    <name evidence="4" type="primary">RNP1</name>
    <name evidence="4" type="ORF">KSP40_PGU007339</name>
</gene>
<dbReference type="PANTHER" id="PTHR48035:SF2">
    <property type="entry name" value="RNA-BINDING REGION RNP-1 DOMAIN-CONTAINING PROTEIN"/>
    <property type="match status" value="1"/>
</dbReference>
<dbReference type="GO" id="GO:1990904">
    <property type="term" value="C:ribonucleoprotein complex"/>
    <property type="evidence" value="ECO:0007669"/>
    <property type="project" value="UniProtKB-KW"/>
</dbReference>
<dbReference type="CDD" id="cd12330">
    <property type="entry name" value="RRM2_Hrp1p"/>
    <property type="match status" value="1"/>
</dbReference>
<dbReference type="InterPro" id="IPR053260">
    <property type="entry name" value="hnRNP"/>
</dbReference>
<dbReference type="EMBL" id="JBBWWR010000016">
    <property type="protein sequence ID" value="KAK8947574.1"/>
    <property type="molecule type" value="Genomic_DNA"/>
</dbReference>
<dbReference type="PANTHER" id="PTHR48035">
    <property type="entry name" value="HETEROGENEOUS NUCLEAR RIBONUCLEOPROTEIN 1"/>
    <property type="match status" value="1"/>
</dbReference>
<feature type="compositionally biased region" description="Low complexity" evidence="2">
    <location>
        <begin position="200"/>
        <end position="213"/>
    </location>
</feature>
<comment type="caution">
    <text evidence="4">The sequence shown here is derived from an EMBL/GenBank/DDBJ whole genome shotgun (WGS) entry which is preliminary data.</text>
</comment>
<keyword evidence="1" id="KW-0694">RNA-binding</keyword>
<keyword evidence="4" id="KW-0687">Ribonucleoprotein</keyword>